<evidence type="ECO:0000313" key="2">
    <source>
        <dbReference type="Proteomes" id="UP000288361"/>
    </source>
</evidence>
<protein>
    <recommendedName>
        <fullName evidence="3">Antitoxin Xre/MbcA/ParS-like toxin-binding domain-containing protein</fullName>
    </recommendedName>
</protein>
<dbReference type="RefSeq" id="WP_126753036.1">
    <property type="nucleotide sequence ID" value="NZ_JBHUMT010000004.1"/>
</dbReference>
<evidence type="ECO:0008006" key="3">
    <source>
        <dbReference type="Google" id="ProtNLM"/>
    </source>
</evidence>
<organism evidence="1 2">
    <name type="scientific">Idiomarina piscisalsi</name>
    <dbReference type="NCBI Taxonomy" id="1096243"/>
    <lineage>
        <taxon>Bacteria</taxon>
        <taxon>Pseudomonadati</taxon>
        <taxon>Pseudomonadota</taxon>
        <taxon>Gammaproteobacteria</taxon>
        <taxon>Alteromonadales</taxon>
        <taxon>Idiomarinaceae</taxon>
        <taxon>Idiomarina</taxon>
    </lineage>
</organism>
<proteinExistence type="predicted"/>
<accession>A0A432YHK9</accession>
<evidence type="ECO:0000313" key="1">
    <source>
        <dbReference type="EMBL" id="RUO60395.1"/>
    </source>
</evidence>
<reference evidence="1 2" key="1">
    <citation type="journal article" date="2011" name="Front. Microbiol.">
        <title>Genomic signatures of strain selection and enhancement in Bacillus atrophaeus var. globigii, a historical biowarfare simulant.</title>
        <authorList>
            <person name="Gibbons H.S."/>
            <person name="Broomall S.M."/>
            <person name="McNew L.A."/>
            <person name="Daligault H."/>
            <person name="Chapman C."/>
            <person name="Bruce D."/>
            <person name="Karavis M."/>
            <person name="Krepps M."/>
            <person name="McGregor P.A."/>
            <person name="Hong C."/>
            <person name="Park K.H."/>
            <person name="Akmal A."/>
            <person name="Feldman A."/>
            <person name="Lin J.S."/>
            <person name="Chang W.E."/>
            <person name="Higgs B.W."/>
            <person name="Demirev P."/>
            <person name="Lindquist J."/>
            <person name="Liem A."/>
            <person name="Fochler E."/>
            <person name="Read T.D."/>
            <person name="Tapia R."/>
            <person name="Johnson S."/>
            <person name="Bishop-Lilly K.A."/>
            <person name="Detter C."/>
            <person name="Han C."/>
            <person name="Sozhamannan S."/>
            <person name="Rosenzweig C.N."/>
            <person name="Skowronski E.W."/>
        </authorList>
    </citation>
    <scope>NUCLEOTIDE SEQUENCE [LARGE SCALE GENOMIC DNA]</scope>
    <source>
        <strain evidence="1 2">TPS4-2</strain>
    </source>
</reference>
<sequence>MKQTESSQNIELNELLVSRIESTKIQEPNYSNLDLFLAFEKRIPGSILQKLVKSIPRELVMASLDLATEDYSKLVRRKTLTLKQTDNLYELTKIWAELRMLFNFDENSLNKWIDAELPILEGAKVRELIVTSTGRAALREIVSEMLSGDLT</sequence>
<gene>
    <name evidence="1" type="ORF">CWI73_12210</name>
</gene>
<name>A0A432YHK9_9GAMM</name>
<dbReference type="AlphaFoldDB" id="A0A432YHK9"/>
<dbReference type="Proteomes" id="UP000288361">
    <property type="component" value="Unassembled WGS sequence"/>
</dbReference>
<comment type="caution">
    <text evidence="1">The sequence shown here is derived from an EMBL/GenBank/DDBJ whole genome shotgun (WGS) entry which is preliminary data.</text>
</comment>
<dbReference type="EMBL" id="PIQA01000017">
    <property type="protein sequence ID" value="RUO60395.1"/>
    <property type="molecule type" value="Genomic_DNA"/>
</dbReference>